<evidence type="ECO:0000313" key="1">
    <source>
        <dbReference type="EMBL" id="AIL33109.1"/>
    </source>
</evidence>
<dbReference type="KEGG" id="bpsi:IX83_07160"/>
<gene>
    <name evidence="1" type="ORF">IX83_07160</name>
</gene>
<evidence type="ECO:0000313" key="2">
    <source>
        <dbReference type="Proteomes" id="UP000028945"/>
    </source>
</evidence>
<sequence>MKTDKEIIQELGGVKKLVEILGLGYGGYQRVNNWRTRGIPAAIKLEHLDVFGPYIKSNKSKQNKGA</sequence>
<reference evidence="1 2" key="1">
    <citation type="journal article" date="2014" name="BMC Genomics">
        <title>A genomic perspective on a new bacterial genus and species from the Alcaligenaceae family, Basilea psittacipulmonis.</title>
        <authorList>
            <person name="Whiteson K.L."/>
            <person name="Hernandez D."/>
            <person name="Lazarevic V."/>
            <person name="Gaia N."/>
            <person name="Farinelli L."/>
            <person name="Francois P."/>
            <person name="Pilo P."/>
            <person name="Frey J."/>
            <person name="Schrenzel J."/>
        </authorList>
    </citation>
    <scope>NUCLEOTIDE SEQUENCE [LARGE SCALE GENOMIC DNA]</scope>
    <source>
        <strain evidence="1 2">DSM 24701</strain>
    </source>
</reference>
<name>A0A077DEF5_9BURK</name>
<proteinExistence type="predicted"/>
<keyword evidence="2" id="KW-1185">Reference proteome</keyword>
<dbReference type="HOGENOM" id="CLU_193813_0_0_4"/>
<dbReference type="OrthoDB" id="9104267at2"/>
<dbReference type="AlphaFoldDB" id="A0A077DEF5"/>
<accession>A0A077DEF5</accession>
<dbReference type="Proteomes" id="UP000028945">
    <property type="component" value="Chromosome"/>
</dbReference>
<organism evidence="1 2">
    <name type="scientific">Basilea psittacipulmonis DSM 24701</name>
    <dbReference type="NCBI Taxonomy" id="1072685"/>
    <lineage>
        <taxon>Bacteria</taxon>
        <taxon>Pseudomonadati</taxon>
        <taxon>Pseudomonadota</taxon>
        <taxon>Betaproteobacteria</taxon>
        <taxon>Burkholderiales</taxon>
        <taxon>Alcaligenaceae</taxon>
        <taxon>Basilea</taxon>
    </lineage>
</organism>
<dbReference type="EMBL" id="CP009238">
    <property type="protein sequence ID" value="AIL33109.1"/>
    <property type="molecule type" value="Genomic_DNA"/>
</dbReference>
<protein>
    <submittedName>
        <fullName evidence="1">Uncharacterized protein</fullName>
    </submittedName>
</protein>